<protein>
    <submittedName>
        <fullName evidence="1">Uncharacterized protein</fullName>
    </submittedName>
</protein>
<evidence type="ECO:0000313" key="1">
    <source>
        <dbReference type="EMBL" id="EGG02669.1"/>
    </source>
</evidence>
<dbReference type="GeneID" id="18930585"/>
<dbReference type="AlphaFoldDB" id="F4RYA7"/>
<dbReference type="HOGENOM" id="CLU_894685_0_0_1"/>
<organism evidence="2">
    <name type="scientific">Melampsora larici-populina (strain 98AG31 / pathotype 3-4-7)</name>
    <name type="common">Poplar leaf rust fungus</name>
    <dbReference type="NCBI Taxonomy" id="747676"/>
    <lineage>
        <taxon>Eukaryota</taxon>
        <taxon>Fungi</taxon>
        <taxon>Dikarya</taxon>
        <taxon>Basidiomycota</taxon>
        <taxon>Pucciniomycotina</taxon>
        <taxon>Pucciniomycetes</taxon>
        <taxon>Pucciniales</taxon>
        <taxon>Melampsoraceae</taxon>
        <taxon>Melampsora</taxon>
    </lineage>
</organism>
<dbReference type="InParanoid" id="F4RYA7"/>
<proteinExistence type="predicted"/>
<name>F4RYA7_MELLP</name>
<evidence type="ECO:0000313" key="2">
    <source>
        <dbReference type="Proteomes" id="UP000001072"/>
    </source>
</evidence>
<gene>
    <name evidence="1" type="ORF">MELLADRAFT_66217</name>
</gene>
<dbReference type="EMBL" id="GL883129">
    <property type="protein sequence ID" value="EGG02669.1"/>
    <property type="molecule type" value="Genomic_DNA"/>
</dbReference>
<sequence>MACPEQNTTITTSTARDQFIKNIRRDLISHSTGSKHESKKSCGSLVAQATRFNSSLDRITGSTLISKDERDWLWEVRGDPDLIDRRLGGHAKRPRDKAFCEDLDDTIVANISEHDSQTTVTPRVAAAEADSFNPLEAPATTKIILNAKQTAKRIRTLSSPTTIMLSSLSGESLQSGPSGNTRSRTKKVLTGLDQVAEMTAAMDGFSVYSGHHTDIELPNGLIDQAPASQKPKSEMVTNVWAESGGSAANVGIWLGTLRDHPIFHLSVQADS</sequence>
<dbReference type="RefSeq" id="XP_007414071.1">
    <property type="nucleotide sequence ID" value="XM_007414009.1"/>
</dbReference>
<keyword evidence="2" id="KW-1185">Reference proteome</keyword>
<dbReference type="Proteomes" id="UP000001072">
    <property type="component" value="Unassembled WGS sequence"/>
</dbReference>
<accession>F4RYA7</accession>
<dbReference type="VEuPathDB" id="FungiDB:MELLADRAFT_66217"/>
<reference evidence="2" key="1">
    <citation type="journal article" date="2011" name="Proc. Natl. Acad. Sci. U.S.A.">
        <title>Obligate biotrophy features unraveled by the genomic analysis of rust fungi.</title>
        <authorList>
            <person name="Duplessis S."/>
            <person name="Cuomo C.A."/>
            <person name="Lin Y.-C."/>
            <person name="Aerts A."/>
            <person name="Tisserant E."/>
            <person name="Veneault-Fourrey C."/>
            <person name="Joly D.L."/>
            <person name="Hacquard S."/>
            <person name="Amselem J."/>
            <person name="Cantarel B.L."/>
            <person name="Chiu R."/>
            <person name="Coutinho P.M."/>
            <person name="Feau N."/>
            <person name="Field M."/>
            <person name="Frey P."/>
            <person name="Gelhaye E."/>
            <person name="Goldberg J."/>
            <person name="Grabherr M.G."/>
            <person name="Kodira C.D."/>
            <person name="Kohler A."/>
            <person name="Kuees U."/>
            <person name="Lindquist E.A."/>
            <person name="Lucas S.M."/>
            <person name="Mago R."/>
            <person name="Mauceli E."/>
            <person name="Morin E."/>
            <person name="Murat C."/>
            <person name="Pangilinan J.L."/>
            <person name="Park R."/>
            <person name="Pearson M."/>
            <person name="Quesneville H."/>
            <person name="Rouhier N."/>
            <person name="Sakthikumar S."/>
            <person name="Salamov A.A."/>
            <person name="Schmutz J."/>
            <person name="Selles B."/>
            <person name="Shapiro H."/>
            <person name="Tanguay P."/>
            <person name="Tuskan G.A."/>
            <person name="Henrissat B."/>
            <person name="Van de Peer Y."/>
            <person name="Rouze P."/>
            <person name="Ellis J.G."/>
            <person name="Dodds P.N."/>
            <person name="Schein J.E."/>
            <person name="Zhong S."/>
            <person name="Hamelin R.C."/>
            <person name="Grigoriev I.V."/>
            <person name="Szabo L.J."/>
            <person name="Martin F."/>
        </authorList>
    </citation>
    <scope>NUCLEOTIDE SEQUENCE [LARGE SCALE GENOMIC DNA]</scope>
    <source>
        <strain evidence="2">98AG31 / pathotype 3-4-7</strain>
    </source>
</reference>
<dbReference type="KEGG" id="mlr:MELLADRAFT_66217"/>
<dbReference type="OrthoDB" id="2503819at2759"/>